<keyword evidence="2" id="KW-1185">Reference proteome</keyword>
<gene>
    <name evidence="1" type="ORF">Tcan_01156</name>
</gene>
<dbReference type="AlphaFoldDB" id="A0A0B2W226"/>
<proteinExistence type="predicted"/>
<name>A0A0B2W226_TOXCA</name>
<dbReference type="EMBL" id="JPKZ01000355">
    <property type="protein sequence ID" value="KHN87704.1"/>
    <property type="molecule type" value="Genomic_DNA"/>
</dbReference>
<comment type="caution">
    <text evidence="1">The sequence shown here is derived from an EMBL/GenBank/DDBJ whole genome shotgun (WGS) entry which is preliminary data.</text>
</comment>
<protein>
    <submittedName>
        <fullName evidence="1">Uncharacterized protein</fullName>
    </submittedName>
</protein>
<feature type="non-terminal residue" evidence="1">
    <location>
        <position position="107"/>
    </location>
</feature>
<evidence type="ECO:0000313" key="2">
    <source>
        <dbReference type="Proteomes" id="UP000031036"/>
    </source>
</evidence>
<accession>A0A0B2W226</accession>
<reference evidence="1 2" key="1">
    <citation type="submission" date="2014-11" db="EMBL/GenBank/DDBJ databases">
        <title>Genetic blueprint of the zoonotic pathogen Toxocara canis.</title>
        <authorList>
            <person name="Zhu X.-Q."/>
            <person name="Korhonen P.K."/>
            <person name="Cai H."/>
            <person name="Young N.D."/>
            <person name="Nejsum P."/>
            <person name="von Samson-Himmelstjerna G."/>
            <person name="Boag P.R."/>
            <person name="Tan P."/>
            <person name="Li Q."/>
            <person name="Min J."/>
            <person name="Yang Y."/>
            <person name="Wang X."/>
            <person name="Fang X."/>
            <person name="Hall R.S."/>
            <person name="Hofmann A."/>
            <person name="Sternberg P.W."/>
            <person name="Jex A.R."/>
            <person name="Gasser R.B."/>
        </authorList>
    </citation>
    <scope>NUCLEOTIDE SEQUENCE [LARGE SCALE GENOMIC DNA]</scope>
    <source>
        <strain evidence="1">PN_DK_2014</strain>
    </source>
</reference>
<dbReference type="Proteomes" id="UP000031036">
    <property type="component" value="Unassembled WGS sequence"/>
</dbReference>
<sequence>MTAFVVIDNTTTATSFEEGPRNSVTLRQRTECECKKMKIPPIYMSNVYVPILLNHSIILNPVHQSSKDHPRRFQYCSAHSSLLLNSLQQKWNKITDECAFKRRYSLR</sequence>
<evidence type="ECO:0000313" key="1">
    <source>
        <dbReference type="EMBL" id="KHN87704.1"/>
    </source>
</evidence>
<organism evidence="1 2">
    <name type="scientific">Toxocara canis</name>
    <name type="common">Canine roundworm</name>
    <dbReference type="NCBI Taxonomy" id="6265"/>
    <lineage>
        <taxon>Eukaryota</taxon>
        <taxon>Metazoa</taxon>
        <taxon>Ecdysozoa</taxon>
        <taxon>Nematoda</taxon>
        <taxon>Chromadorea</taxon>
        <taxon>Rhabditida</taxon>
        <taxon>Spirurina</taxon>
        <taxon>Ascaridomorpha</taxon>
        <taxon>Ascaridoidea</taxon>
        <taxon>Toxocaridae</taxon>
        <taxon>Toxocara</taxon>
    </lineage>
</organism>